<dbReference type="Pfam" id="PF01425">
    <property type="entry name" value="Amidase"/>
    <property type="match status" value="1"/>
</dbReference>
<dbReference type="SUPFAM" id="SSF75304">
    <property type="entry name" value="Amidase signature (AS) enzymes"/>
    <property type="match status" value="1"/>
</dbReference>
<protein>
    <recommendedName>
        <fullName evidence="2">Indoleacetamide hydrolase</fullName>
    </recommendedName>
</protein>
<reference evidence="4 5" key="1">
    <citation type="submission" date="2018-06" db="EMBL/GenBank/DDBJ databases">
        <title>Whole Genome Sequence of an efficient microsymbiont, Rhizobium tropici.</title>
        <authorList>
            <person name="Srinivasan R."/>
            <person name="Singh H.V."/>
            <person name="Srivastava R."/>
            <person name="Kumari B."/>
            <person name="Radhakrishna A."/>
        </authorList>
    </citation>
    <scope>NUCLEOTIDE SEQUENCE [LARGE SCALE GENOMIC DNA]</scope>
    <source>
        <strain evidence="4 5">IGFRI Rhizo-19</strain>
    </source>
</reference>
<sequence length="461" mass="48376">MTQTHLGKSIAQLSVLIQSGSLDPVALAEETLDAIRTYKDQAIFTRLLETRAKEEAAASSRRLREGRSRGLLDGIPVALKDLFAIAGLPTTAGSIVLADAEPAQGDAEVVKALKAAGMIAVGRVNMSEFAFSGLGLNPHYGTPQNPLATDAARIPGGSSSGSAVAVAAGLVPVAIGTDTGGSVRIPAAFNGLVGYKASHGRYSMGGVFPLSTSLDSLGPLCRSVQDAIWIDAAMRGRFVPEVERAEAAGLSIVVPTNIVMDDAQDGVLAAFEATLARLSAAGVKIQRAAFPAFERLFELMAEYGPLVTAEAFVLHHRRLAGPEAASMDRRVVARTRLGEKTTLVGYLETLKVREQLVKEVAATLGPNEFVAYPTVAHVAPALGPLEADDELFVKINGRTLRNTAIGNFLDWCGVSLPCGTGEAGMPVGFLLSAPKNHDERLLGAALALEEAITTVDRSKIY</sequence>
<dbReference type="GO" id="GO:0016787">
    <property type="term" value="F:hydrolase activity"/>
    <property type="evidence" value="ECO:0007669"/>
    <property type="project" value="UniProtKB-KW"/>
</dbReference>
<dbReference type="Proteomes" id="UP000251205">
    <property type="component" value="Unassembled WGS sequence"/>
</dbReference>
<evidence type="ECO:0000256" key="1">
    <source>
        <dbReference type="ARBA" id="ARBA00003871"/>
    </source>
</evidence>
<keyword evidence="4" id="KW-0378">Hydrolase</keyword>
<dbReference type="OrthoDB" id="9811471at2"/>
<feature type="domain" description="Amidase" evidence="3">
    <location>
        <begin position="27"/>
        <end position="442"/>
    </location>
</feature>
<accession>A0A329Y1K5</accession>
<dbReference type="EMBL" id="QMKK01000061">
    <property type="protein sequence ID" value="RAX37566.1"/>
    <property type="molecule type" value="Genomic_DNA"/>
</dbReference>
<proteinExistence type="predicted"/>
<comment type="caution">
    <text evidence="4">The sequence shown here is derived from an EMBL/GenBank/DDBJ whole genome shotgun (WGS) entry which is preliminary data.</text>
</comment>
<dbReference type="PANTHER" id="PTHR11895">
    <property type="entry name" value="TRANSAMIDASE"/>
    <property type="match status" value="1"/>
</dbReference>
<dbReference type="NCBIfam" id="NF005460">
    <property type="entry name" value="PRK07056.1"/>
    <property type="match status" value="1"/>
</dbReference>
<dbReference type="RefSeq" id="WP_112345832.1">
    <property type="nucleotide sequence ID" value="NZ_QMKK01000061.1"/>
</dbReference>
<evidence type="ECO:0000259" key="3">
    <source>
        <dbReference type="Pfam" id="PF01425"/>
    </source>
</evidence>
<dbReference type="NCBIfam" id="NF004766">
    <property type="entry name" value="PRK06102.1"/>
    <property type="match status" value="1"/>
</dbReference>
<dbReference type="InterPro" id="IPR036928">
    <property type="entry name" value="AS_sf"/>
</dbReference>
<name>A0A329Y1K5_RHITR</name>
<dbReference type="PROSITE" id="PS00571">
    <property type="entry name" value="AMIDASES"/>
    <property type="match status" value="1"/>
</dbReference>
<organism evidence="4 5">
    <name type="scientific">Rhizobium tropici</name>
    <dbReference type="NCBI Taxonomy" id="398"/>
    <lineage>
        <taxon>Bacteria</taxon>
        <taxon>Pseudomonadati</taxon>
        <taxon>Pseudomonadota</taxon>
        <taxon>Alphaproteobacteria</taxon>
        <taxon>Hyphomicrobiales</taxon>
        <taxon>Rhizobiaceae</taxon>
        <taxon>Rhizobium/Agrobacterium group</taxon>
        <taxon>Rhizobium</taxon>
    </lineage>
</organism>
<dbReference type="AlphaFoldDB" id="A0A329Y1K5"/>
<dbReference type="InterPro" id="IPR023631">
    <property type="entry name" value="Amidase_dom"/>
</dbReference>
<evidence type="ECO:0000313" key="5">
    <source>
        <dbReference type="Proteomes" id="UP000251205"/>
    </source>
</evidence>
<dbReference type="InterPro" id="IPR000120">
    <property type="entry name" value="Amidase"/>
</dbReference>
<evidence type="ECO:0000313" key="4">
    <source>
        <dbReference type="EMBL" id="RAX37566.1"/>
    </source>
</evidence>
<evidence type="ECO:0000256" key="2">
    <source>
        <dbReference type="ARBA" id="ARBA00021874"/>
    </source>
</evidence>
<dbReference type="PANTHER" id="PTHR11895:SF176">
    <property type="entry name" value="AMIDASE AMID-RELATED"/>
    <property type="match status" value="1"/>
</dbReference>
<gene>
    <name evidence="4" type="ORF">DQ393_32790</name>
</gene>
<comment type="function">
    <text evidence="1">Hydrolyzes indole-3-acetamide (IAM) into indole-3-acetic acid (IAA).</text>
</comment>
<dbReference type="InterPro" id="IPR020556">
    <property type="entry name" value="Amidase_CS"/>
</dbReference>
<dbReference type="Gene3D" id="3.90.1300.10">
    <property type="entry name" value="Amidase signature (AS) domain"/>
    <property type="match status" value="1"/>
</dbReference>